<sequence length="186" mass="20240">MIWMEIARFGKKLVEQGLTGSRFGNISVLTEDGIIITCTGSMLDDIDERQVVLVERDGECADDSLASCETPVHRAIYRSTDARAVIHTHSPYAVALSLLEDVVMPIDSEGIAFLGEMPVVDGQFGSEKLASAVSDALMDHRACIARGHGVFAKGGDLRDAYITASMAEHSSKIRYLVRWGRVAPKD</sequence>
<feature type="domain" description="Class II aldolase/adducin N-terminal" evidence="3">
    <location>
        <begin position="4"/>
        <end position="175"/>
    </location>
</feature>
<dbReference type="AlphaFoldDB" id="A0B950"/>
<dbReference type="SMART" id="SM01007">
    <property type="entry name" value="Aldolase_II"/>
    <property type="match status" value="1"/>
</dbReference>
<evidence type="ECO:0000313" key="5">
    <source>
        <dbReference type="Proteomes" id="UP000000674"/>
    </source>
</evidence>
<reference evidence="4 5" key="1">
    <citation type="submission" date="2006-10" db="EMBL/GenBank/DDBJ databases">
        <title>Complete sequence of Methanosaeta thermophila PT.</title>
        <authorList>
            <consortium name="US DOE Joint Genome Institute"/>
            <person name="Copeland A."/>
            <person name="Lucas S."/>
            <person name="Lapidus A."/>
            <person name="Barry K."/>
            <person name="Detter J.C."/>
            <person name="Glavina del Rio T."/>
            <person name="Hammon N."/>
            <person name="Israni S."/>
            <person name="Pitluck S."/>
            <person name="Chain P."/>
            <person name="Malfatti S."/>
            <person name="Shin M."/>
            <person name="Vergez L."/>
            <person name="Schmutz J."/>
            <person name="Larimer F."/>
            <person name="Land M."/>
            <person name="Hauser L."/>
            <person name="Kyrpides N."/>
            <person name="Kim E."/>
            <person name="Smith K.S."/>
            <person name="Ingram-Smith C."/>
            <person name="Richardson P."/>
        </authorList>
    </citation>
    <scope>NUCLEOTIDE SEQUENCE [LARGE SCALE GENOMIC DNA]</scope>
    <source>
        <strain evidence="5">DSM 6194 / JCM 14653 / NBRC 101360 / PT</strain>
    </source>
</reference>
<dbReference type="Gene3D" id="3.40.225.10">
    <property type="entry name" value="Class II aldolase/adducin N-terminal domain"/>
    <property type="match status" value="1"/>
</dbReference>
<dbReference type="InterPro" id="IPR050197">
    <property type="entry name" value="Aldolase_class_II_sugar_metab"/>
</dbReference>
<dbReference type="GO" id="GO:0005829">
    <property type="term" value="C:cytosol"/>
    <property type="evidence" value="ECO:0007669"/>
    <property type="project" value="TreeGrafter"/>
</dbReference>
<dbReference type="PANTHER" id="PTHR22789:SF0">
    <property type="entry name" value="3-OXO-TETRONATE 4-PHOSPHATE DECARBOXYLASE-RELATED"/>
    <property type="match status" value="1"/>
</dbReference>
<dbReference type="SUPFAM" id="SSF53639">
    <property type="entry name" value="AraD/HMP-PK domain-like"/>
    <property type="match status" value="1"/>
</dbReference>
<dbReference type="Pfam" id="PF00596">
    <property type="entry name" value="Aldolase_II"/>
    <property type="match status" value="1"/>
</dbReference>
<evidence type="ECO:0000259" key="3">
    <source>
        <dbReference type="SMART" id="SM01007"/>
    </source>
</evidence>
<protein>
    <submittedName>
        <fullName evidence="4">Class II aldolase/adducin family protein</fullName>
    </submittedName>
</protein>
<dbReference type="KEGG" id="mtp:Mthe_1450"/>
<accession>A0B950</accession>
<proteinExistence type="predicted"/>
<dbReference type="NCBIfam" id="NF006413">
    <property type="entry name" value="PRK08660.1"/>
    <property type="match status" value="1"/>
</dbReference>
<dbReference type="GO" id="GO:0016832">
    <property type="term" value="F:aldehyde-lyase activity"/>
    <property type="evidence" value="ECO:0007669"/>
    <property type="project" value="TreeGrafter"/>
</dbReference>
<dbReference type="PANTHER" id="PTHR22789">
    <property type="entry name" value="FUCULOSE PHOSPHATE ALDOLASE"/>
    <property type="match status" value="1"/>
</dbReference>
<keyword evidence="2" id="KW-0456">Lyase</keyword>
<gene>
    <name evidence="4" type="ordered locus">Mthe_1450</name>
</gene>
<dbReference type="UniPathway" id="UPA00071"/>
<dbReference type="HOGENOM" id="CLU_006033_3_4_2"/>
<dbReference type="InterPro" id="IPR036409">
    <property type="entry name" value="Aldolase_II/adducin_N_sf"/>
</dbReference>
<dbReference type="EMBL" id="CP000477">
    <property type="protein sequence ID" value="ABK15224.1"/>
    <property type="molecule type" value="Genomic_DNA"/>
</dbReference>
<dbReference type="Proteomes" id="UP000000674">
    <property type="component" value="Chromosome"/>
</dbReference>
<dbReference type="STRING" id="349307.Mthe_1450"/>
<keyword evidence="5" id="KW-1185">Reference proteome</keyword>
<dbReference type="GO" id="GO:0046872">
    <property type="term" value="F:metal ion binding"/>
    <property type="evidence" value="ECO:0007669"/>
    <property type="project" value="UniProtKB-KW"/>
</dbReference>
<dbReference type="InterPro" id="IPR001303">
    <property type="entry name" value="Aldolase_II/adducin_N"/>
</dbReference>
<dbReference type="GO" id="GO:0019323">
    <property type="term" value="P:pentose catabolic process"/>
    <property type="evidence" value="ECO:0007669"/>
    <property type="project" value="TreeGrafter"/>
</dbReference>
<evidence type="ECO:0000256" key="2">
    <source>
        <dbReference type="ARBA" id="ARBA00023239"/>
    </source>
</evidence>
<name>A0B950_METTP</name>
<dbReference type="RefSeq" id="WP_011696616.1">
    <property type="nucleotide sequence ID" value="NC_008553.1"/>
</dbReference>
<dbReference type="GeneID" id="4462393"/>
<evidence type="ECO:0000313" key="4">
    <source>
        <dbReference type="EMBL" id="ABK15224.1"/>
    </source>
</evidence>
<organism evidence="4 5">
    <name type="scientific">Methanothrix thermoacetophila (strain DSM 6194 / JCM 14653 / NBRC 101360 / PT)</name>
    <name type="common">Methanosaeta thermophila</name>
    <dbReference type="NCBI Taxonomy" id="349307"/>
    <lineage>
        <taxon>Archaea</taxon>
        <taxon>Methanobacteriati</taxon>
        <taxon>Methanobacteriota</taxon>
        <taxon>Stenosarchaea group</taxon>
        <taxon>Methanomicrobia</taxon>
        <taxon>Methanotrichales</taxon>
        <taxon>Methanotrichaceae</taxon>
        <taxon>Methanothrix</taxon>
    </lineage>
</organism>
<keyword evidence="1" id="KW-0479">Metal-binding</keyword>
<evidence type="ECO:0000256" key="1">
    <source>
        <dbReference type="ARBA" id="ARBA00022723"/>
    </source>
</evidence>